<dbReference type="PROSITE" id="PS50188">
    <property type="entry name" value="B302_SPRY"/>
    <property type="match status" value="1"/>
</dbReference>
<sequence length="242" mass="27332">MALSNYKLLQELKNSTKHQCLTATGDDDMEWGWDTLESTTDVNISNDTLEVVIHPHSSRGTGAVRGDMPFVPGHIYYWEIKVDGSPMATDMIVGVGTKDFDLESSKNEYTSLIGSDKKSWGYSYKGVKHHNGESLIYGQKYDQGDALIGVRLDMCKGTLEFFLNRTPLGVAFEKLDNTHLLYPMVCSTACRTYFTIKYCRSMPVNLQLYCLQAFDSSKNPLIPFGIMKMVMDSWWIPKSFPS</sequence>
<dbReference type="InterPro" id="IPR013320">
    <property type="entry name" value="ConA-like_dom_sf"/>
</dbReference>
<dbReference type="Proteomes" id="UP000478052">
    <property type="component" value="Unassembled WGS sequence"/>
</dbReference>
<dbReference type="InterPro" id="IPR001870">
    <property type="entry name" value="B30.2/SPRY"/>
</dbReference>
<organism evidence="3 4">
    <name type="scientific">Aphis craccivora</name>
    <name type="common">Cowpea aphid</name>
    <dbReference type="NCBI Taxonomy" id="307492"/>
    <lineage>
        <taxon>Eukaryota</taxon>
        <taxon>Metazoa</taxon>
        <taxon>Ecdysozoa</taxon>
        <taxon>Arthropoda</taxon>
        <taxon>Hexapoda</taxon>
        <taxon>Insecta</taxon>
        <taxon>Pterygota</taxon>
        <taxon>Neoptera</taxon>
        <taxon>Paraneoptera</taxon>
        <taxon>Hemiptera</taxon>
        <taxon>Sternorrhyncha</taxon>
        <taxon>Aphidomorpha</taxon>
        <taxon>Aphidoidea</taxon>
        <taxon>Aphididae</taxon>
        <taxon>Aphidini</taxon>
        <taxon>Aphis</taxon>
        <taxon>Aphis</taxon>
    </lineage>
</organism>
<evidence type="ECO:0000259" key="2">
    <source>
        <dbReference type="PROSITE" id="PS50188"/>
    </source>
</evidence>
<dbReference type="GO" id="GO:0043161">
    <property type="term" value="P:proteasome-mediated ubiquitin-dependent protein catabolic process"/>
    <property type="evidence" value="ECO:0007669"/>
    <property type="project" value="TreeGrafter"/>
</dbReference>
<dbReference type="InterPro" id="IPR050672">
    <property type="entry name" value="FBXO45-Fsn/SPSB_families"/>
</dbReference>
<gene>
    <name evidence="3" type="ORF">FWK35_00021306</name>
</gene>
<protein>
    <submittedName>
        <fullName evidence="3">SPRY domain-containing SOCS box protein 3-like</fullName>
    </submittedName>
</protein>
<dbReference type="Gene3D" id="2.60.120.920">
    <property type="match status" value="1"/>
</dbReference>
<reference evidence="3 4" key="1">
    <citation type="submission" date="2019-08" db="EMBL/GenBank/DDBJ databases">
        <title>Whole genome of Aphis craccivora.</title>
        <authorList>
            <person name="Voronova N.V."/>
            <person name="Shulinski R.S."/>
            <person name="Bandarenka Y.V."/>
            <person name="Zhorov D.G."/>
            <person name="Warner D."/>
        </authorList>
    </citation>
    <scope>NUCLEOTIDE SEQUENCE [LARGE SCALE GENOMIC DNA]</scope>
    <source>
        <strain evidence="3">180601</strain>
        <tissue evidence="3">Whole Body</tissue>
    </source>
</reference>
<dbReference type="AlphaFoldDB" id="A0A6G0YXK6"/>
<dbReference type="SUPFAM" id="SSF49899">
    <property type="entry name" value="Concanavalin A-like lectins/glucanases"/>
    <property type="match status" value="1"/>
</dbReference>
<dbReference type="EMBL" id="VUJU01002034">
    <property type="protein sequence ID" value="KAF0762832.1"/>
    <property type="molecule type" value="Genomic_DNA"/>
</dbReference>
<name>A0A6G0YXK6_APHCR</name>
<keyword evidence="1" id="KW-0833">Ubl conjugation pathway</keyword>
<keyword evidence="4" id="KW-1185">Reference proteome</keyword>
<dbReference type="GO" id="GO:0019005">
    <property type="term" value="C:SCF ubiquitin ligase complex"/>
    <property type="evidence" value="ECO:0007669"/>
    <property type="project" value="TreeGrafter"/>
</dbReference>
<dbReference type="SMART" id="SM00449">
    <property type="entry name" value="SPRY"/>
    <property type="match status" value="1"/>
</dbReference>
<evidence type="ECO:0000256" key="1">
    <source>
        <dbReference type="ARBA" id="ARBA00022786"/>
    </source>
</evidence>
<dbReference type="PANTHER" id="PTHR12245:SF5">
    <property type="entry name" value="SPRY DOMAIN-CONTAINING SOCS BOX PROTEIN 3"/>
    <property type="match status" value="1"/>
</dbReference>
<evidence type="ECO:0000313" key="4">
    <source>
        <dbReference type="Proteomes" id="UP000478052"/>
    </source>
</evidence>
<dbReference type="OrthoDB" id="5951542at2759"/>
<dbReference type="Pfam" id="PF00622">
    <property type="entry name" value="SPRY"/>
    <property type="match status" value="1"/>
</dbReference>
<accession>A0A6G0YXK6</accession>
<comment type="caution">
    <text evidence="3">The sequence shown here is derived from an EMBL/GenBank/DDBJ whole genome shotgun (WGS) entry which is preliminary data.</text>
</comment>
<dbReference type="CDD" id="cd12876">
    <property type="entry name" value="SPRY_SOCS3"/>
    <property type="match status" value="1"/>
</dbReference>
<dbReference type="InterPro" id="IPR035754">
    <property type="entry name" value="SPRY_SPSB3"/>
</dbReference>
<dbReference type="InterPro" id="IPR043136">
    <property type="entry name" value="B30.2/SPRY_sf"/>
</dbReference>
<feature type="domain" description="B30.2/SPRY" evidence="2">
    <location>
        <begin position="11"/>
        <end position="203"/>
    </location>
</feature>
<dbReference type="PANTHER" id="PTHR12245">
    <property type="entry name" value="SPRY DOMAIN CONTAINING SOCS BOX PROTEIN"/>
    <property type="match status" value="1"/>
</dbReference>
<dbReference type="InterPro" id="IPR003877">
    <property type="entry name" value="SPRY_dom"/>
</dbReference>
<proteinExistence type="predicted"/>
<evidence type="ECO:0000313" key="3">
    <source>
        <dbReference type="EMBL" id="KAF0762832.1"/>
    </source>
</evidence>